<evidence type="ECO:0000313" key="3">
    <source>
        <dbReference type="EMBL" id="CAD7661042.1"/>
    </source>
</evidence>
<dbReference type="SMART" id="SM00173">
    <property type="entry name" value="RAS"/>
    <property type="match status" value="1"/>
</dbReference>
<dbReference type="Proteomes" id="UP000728032">
    <property type="component" value="Unassembled WGS sequence"/>
</dbReference>
<dbReference type="PROSITE" id="PS51419">
    <property type="entry name" value="RAB"/>
    <property type="match status" value="1"/>
</dbReference>
<dbReference type="FunFam" id="3.40.50.300:FF:000823">
    <property type="entry name" value="Small GTPase RAB, putative"/>
    <property type="match status" value="1"/>
</dbReference>
<dbReference type="PANTHER" id="PTHR47977">
    <property type="entry name" value="RAS-RELATED PROTEIN RAB"/>
    <property type="match status" value="1"/>
</dbReference>
<gene>
    <name evidence="3" type="ORF">ONB1V03_LOCUS17604</name>
</gene>
<reference evidence="3" key="1">
    <citation type="submission" date="2020-11" db="EMBL/GenBank/DDBJ databases">
        <authorList>
            <person name="Tran Van P."/>
        </authorList>
    </citation>
    <scope>NUCLEOTIDE SEQUENCE</scope>
</reference>
<dbReference type="SMART" id="SM00175">
    <property type="entry name" value="RAB"/>
    <property type="match status" value="1"/>
</dbReference>
<dbReference type="GO" id="GO:0003924">
    <property type="term" value="F:GTPase activity"/>
    <property type="evidence" value="ECO:0007669"/>
    <property type="project" value="InterPro"/>
</dbReference>
<evidence type="ECO:0000256" key="2">
    <source>
        <dbReference type="ARBA" id="ARBA00023134"/>
    </source>
</evidence>
<accession>A0A7R9ML36</accession>
<organism evidence="3">
    <name type="scientific">Oppiella nova</name>
    <dbReference type="NCBI Taxonomy" id="334625"/>
    <lineage>
        <taxon>Eukaryota</taxon>
        <taxon>Metazoa</taxon>
        <taxon>Ecdysozoa</taxon>
        <taxon>Arthropoda</taxon>
        <taxon>Chelicerata</taxon>
        <taxon>Arachnida</taxon>
        <taxon>Acari</taxon>
        <taxon>Acariformes</taxon>
        <taxon>Sarcoptiformes</taxon>
        <taxon>Oribatida</taxon>
        <taxon>Brachypylina</taxon>
        <taxon>Oppioidea</taxon>
        <taxon>Oppiidae</taxon>
        <taxon>Oppiella</taxon>
    </lineage>
</organism>
<dbReference type="NCBIfam" id="TIGR00231">
    <property type="entry name" value="small_GTP"/>
    <property type="match status" value="1"/>
</dbReference>
<evidence type="ECO:0000256" key="1">
    <source>
        <dbReference type="ARBA" id="ARBA00022741"/>
    </source>
</evidence>
<proteinExistence type="predicted"/>
<dbReference type="CDD" id="cd01861">
    <property type="entry name" value="Rab6"/>
    <property type="match status" value="1"/>
</dbReference>
<keyword evidence="4" id="KW-1185">Reference proteome</keyword>
<dbReference type="InterPro" id="IPR027417">
    <property type="entry name" value="P-loop_NTPase"/>
</dbReference>
<dbReference type="SMART" id="SM00174">
    <property type="entry name" value="RHO"/>
    <property type="match status" value="1"/>
</dbReference>
<dbReference type="Gene3D" id="3.40.50.300">
    <property type="entry name" value="P-loop containing nucleotide triphosphate hydrolases"/>
    <property type="match status" value="1"/>
</dbReference>
<dbReference type="SMART" id="SM00176">
    <property type="entry name" value="RAN"/>
    <property type="match status" value="1"/>
</dbReference>
<dbReference type="PROSITE" id="PS51420">
    <property type="entry name" value="RHO"/>
    <property type="match status" value="1"/>
</dbReference>
<dbReference type="EMBL" id="OC937035">
    <property type="protein sequence ID" value="CAD7661042.1"/>
    <property type="molecule type" value="Genomic_DNA"/>
</dbReference>
<name>A0A7R9ML36_9ACAR</name>
<sequence>MDKMSEVTENVNNNNIHVYEKVKVVFLGEQSVGKTSLITRFMYDSFETSYQATIGIDFLSKVMSTPDRTIRLQLWDTAGQERFRSLIPSYIRDSGVAVIIYDITNLQTFNQLAKWVTDVRAQRGDKALIIIVANKTDLNDKRQVSVGVGEARARELNVLFMETSAKTGFNVKKLFRKIADDLPKQPNDDSLRKEFEVRLTHNSPMIASPTKQCSYC</sequence>
<dbReference type="EMBL" id="CAJPVJ010022210">
    <property type="protein sequence ID" value="CAG2178178.1"/>
    <property type="molecule type" value="Genomic_DNA"/>
</dbReference>
<dbReference type="GO" id="GO:0005525">
    <property type="term" value="F:GTP binding"/>
    <property type="evidence" value="ECO:0007669"/>
    <property type="project" value="UniProtKB-KW"/>
</dbReference>
<dbReference type="OrthoDB" id="63533at2759"/>
<dbReference type="PRINTS" id="PR00449">
    <property type="entry name" value="RASTRNSFRMNG"/>
</dbReference>
<evidence type="ECO:0000313" key="4">
    <source>
        <dbReference type="Proteomes" id="UP000728032"/>
    </source>
</evidence>
<dbReference type="InterPro" id="IPR050227">
    <property type="entry name" value="Rab"/>
</dbReference>
<dbReference type="InterPro" id="IPR005225">
    <property type="entry name" value="Small_GTP-bd"/>
</dbReference>
<dbReference type="SUPFAM" id="SSF52540">
    <property type="entry name" value="P-loop containing nucleoside triphosphate hydrolases"/>
    <property type="match status" value="1"/>
</dbReference>
<dbReference type="AlphaFoldDB" id="A0A7R9ML36"/>
<keyword evidence="2" id="KW-0342">GTP-binding</keyword>
<dbReference type="Pfam" id="PF00071">
    <property type="entry name" value="Ras"/>
    <property type="match status" value="1"/>
</dbReference>
<protein>
    <submittedName>
        <fullName evidence="3">Uncharacterized protein</fullName>
    </submittedName>
</protein>
<dbReference type="PROSITE" id="PS51421">
    <property type="entry name" value="RAS"/>
    <property type="match status" value="1"/>
</dbReference>
<keyword evidence="1" id="KW-0547">Nucleotide-binding</keyword>
<dbReference type="InterPro" id="IPR001806">
    <property type="entry name" value="Small_GTPase"/>
</dbReference>